<evidence type="ECO:0000256" key="5">
    <source>
        <dbReference type="HAMAP-Rule" id="MF_01553"/>
    </source>
</evidence>
<keyword evidence="3 5" id="KW-0548">Nucleotidyltransferase</keyword>
<dbReference type="GO" id="GO:0000428">
    <property type="term" value="C:DNA-directed RNA polymerase complex"/>
    <property type="evidence" value="ECO:0007669"/>
    <property type="project" value="UniProtKB-KW"/>
</dbReference>
<sequence length="71" mass="8317">MIYKVLYQPTEIRNPQRELTQALYLEANSSVAARALVEQNTEYNVESIQELTGNFLEYEQKSPNFKLTEFN</sequence>
<dbReference type="Proteomes" id="UP001596310">
    <property type="component" value="Unassembled WGS sequence"/>
</dbReference>
<evidence type="ECO:0000256" key="3">
    <source>
        <dbReference type="ARBA" id="ARBA00022695"/>
    </source>
</evidence>
<evidence type="ECO:0000256" key="1">
    <source>
        <dbReference type="ARBA" id="ARBA00022478"/>
    </source>
</evidence>
<comment type="catalytic activity">
    <reaction evidence="5">
        <text>RNA(n) + a ribonucleoside 5'-triphosphate = RNA(n+1) + diphosphate</text>
        <dbReference type="Rhea" id="RHEA:21248"/>
        <dbReference type="Rhea" id="RHEA-COMP:14527"/>
        <dbReference type="Rhea" id="RHEA-COMP:17342"/>
        <dbReference type="ChEBI" id="CHEBI:33019"/>
        <dbReference type="ChEBI" id="CHEBI:61557"/>
        <dbReference type="ChEBI" id="CHEBI:140395"/>
        <dbReference type="EC" id="2.7.7.6"/>
    </reaction>
</comment>
<name>A0ABW1UN93_9LACO</name>
<organism evidence="6 7">
    <name type="scientific">Lapidilactobacillus achengensis</name>
    <dbReference type="NCBI Taxonomy" id="2486000"/>
    <lineage>
        <taxon>Bacteria</taxon>
        <taxon>Bacillati</taxon>
        <taxon>Bacillota</taxon>
        <taxon>Bacilli</taxon>
        <taxon>Lactobacillales</taxon>
        <taxon>Lactobacillaceae</taxon>
        <taxon>Lapidilactobacillus</taxon>
    </lineage>
</organism>
<comment type="similarity">
    <text evidence="5">Belongs to the RNA polymerase subunit epsilon family.</text>
</comment>
<comment type="subunit">
    <text evidence="5">RNAP is composed of a core of 2 alpha, a beta and a beta' subunit. The core is associated with a delta subunit, and at least one of epsilon or omega. When a sigma factor is associated with the core the holoenzyme is formed, which can initiate transcription.</text>
</comment>
<comment type="function">
    <text evidence="5">A non-essential component of RNA polymerase (RNAP).</text>
</comment>
<evidence type="ECO:0000313" key="6">
    <source>
        <dbReference type="EMBL" id="MFC6314661.1"/>
    </source>
</evidence>
<proteinExistence type="inferred from homology"/>
<dbReference type="Pfam" id="PF07288">
    <property type="entry name" value="RpoY"/>
    <property type="match status" value="1"/>
</dbReference>
<keyword evidence="2 5" id="KW-0808">Transferase</keyword>
<keyword evidence="4 5" id="KW-0804">Transcription</keyword>
<evidence type="ECO:0000256" key="2">
    <source>
        <dbReference type="ARBA" id="ARBA00022679"/>
    </source>
</evidence>
<reference evidence="7" key="1">
    <citation type="journal article" date="2019" name="Int. J. Syst. Evol. Microbiol.">
        <title>The Global Catalogue of Microorganisms (GCM) 10K type strain sequencing project: providing services to taxonomists for standard genome sequencing and annotation.</title>
        <authorList>
            <consortium name="The Broad Institute Genomics Platform"/>
            <consortium name="The Broad Institute Genome Sequencing Center for Infectious Disease"/>
            <person name="Wu L."/>
            <person name="Ma J."/>
        </authorList>
    </citation>
    <scope>NUCLEOTIDE SEQUENCE [LARGE SCALE GENOMIC DNA]</scope>
    <source>
        <strain evidence="7">CCM 8897</strain>
    </source>
</reference>
<evidence type="ECO:0000313" key="7">
    <source>
        <dbReference type="Proteomes" id="UP001596310"/>
    </source>
</evidence>
<gene>
    <name evidence="5" type="primary">rpoY</name>
    <name evidence="6" type="ORF">ACFQHW_03660</name>
</gene>
<dbReference type="RefSeq" id="WP_125602148.1">
    <property type="nucleotide sequence ID" value="NZ_JBHSSM010000013.1"/>
</dbReference>
<dbReference type="HAMAP" id="MF_01553">
    <property type="entry name" value="RNApol_bact_RpoY"/>
    <property type="match status" value="1"/>
</dbReference>
<dbReference type="Gene3D" id="3.10.20.730">
    <property type="entry name" value="RNAP, epsilon subunit-like"/>
    <property type="match status" value="1"/>
</dbReference>
<evidence type="ECO:0000256" key="4">
    <source>
        <dbReference type="ARBA" id="ARBA00023163"/>
    </source>
</evidence>
<dbReference type="EMBL" id="JBHSSM010000013">
    <property type="protein sequence ID" value="MFC6314661.1"/>
    <property type="molecule type" value="Genomic_DNA"/>
</dbReference>
<protein>
    <recommendedName>
        <fullName evidence="5">DNA-directed RNA polymerase subunit epsilon</fullName>
        <shortName evidence="5">RNAP epsilon subunit</shortName>
        <ecNumber evidence="5">2.7.7.6</ecNumber>
    </recommendedName>
    <alternativeName>
        <fullName evidence="5">RNA polymerase epsilon subunit</fullName>
    </alternativeName>
    <alternativeName>
        <fullName evidence="5">Transcriptase subunit epsilon</fullName>
    </alternativeName>
</protein>
<dbReference type="GO" id="GO:0003899">
    <property type="term" value="F:DNA-directed RNA polymerase activity"/>
    <property type="evidence" value="ECO:0007669"/>
    <property type="project" value="UniProtKB-EC"/>
</dbReference>
<accession>A0ABW1UN93</accession>
<dbReference type="EC" id="2.7.7.6" evidence="5"/>
<keyword evidence="1 5" id="KW-0240">DNA-directed RNA polymerase</keyword>
<dbReference type="InterPro" id="IPR009907">
    <property type="entry name" value="RpoY"/>
</dbReference>
<keyword evidence="7" id="KW-1185">Reference proteome</keyword>
<dbReference type="NCBIfam" id="NF010188">
    <property type="entry name" value="PRK13667.1"/>
    <property type="match status" value="1"/>
</dbReference>
<comment type="caution">
    <text evidence="6">The sequence shown here is derived from an EMBL/GenBank/DDBJ whole genome shotgun (WGS) entry which is preliminary data.</text>
</comment>